<organism evidence="2 3">
    <name type="scientific">Folsomia candida</name>
    <name type="common">Springtail</name>
    <dbReference type="NCBI Taxonomy" id="158441"/>
    <lineage>
        <taxon>Eukaryota</taxon>
        <taxon>Metazoa</taxon>
        <taxon>Ecdysozoa</taxon>
        <taxon>Arthropoda</taxon>
        <taxon>Hexapoda</taxon>
        <taxon>Collembola</taxon>
        <taxon>Entomobryomorpha</taxon>
        <taxon>Isotomoidea</taxon>
        <taxon>Isotomidae</taxon>
        <taxon>Proisotominae</taxon>
        <taxon>Folsomia</taxon>
    </lineage>
</organism>
<evidence type="ECO:0000313" key="2">
    <source>
        <dbReference type="EMBL" id="OXA62894.1"/>
    </source>
</evidence>
<dbReference type="GO" id="GO:0016746">
    <property type="term" value="F:acyltransferase activity"/>
    <property type="evidence" value="ECO:0007669"/>
    <property type="project" value="UniProtKB-KW"/>
</dbReference>
<dbReference type="AlphaFoldDB" id="A0A226F0F2"/>
<protein>
    <submittedName>
        <fullName evidence="2">Putative diacylglycerol O-acyltransferase tgs1</fullName>
    </submittedName>
</protein>
<evidence type="ECO:0000256" key="1">
    <source>
        <dbReference type="SAM" id="Phobius"/>
    </source>
</evidence>
<keyword evidence="3" id="KW-1185">Reference proteome</keyword>
<keyword evidence="1" id="KW-0472">Membrane</keyword>
<dbReference type="OrthoDB" id="619536at2759"/>
<proteinExistence type="predicted"/>
<keyword evidence="2" id="KW-0808">Transferase</keyword>
<keyword evidence="2" id="KW-0012">Acyltransferase</keyword>
<accession>A0A226F0F2</accession>
<dbReference type="EMBL" id="LNIX01000001">
    <property type="protein sequence ID" value="OXA62894.1"/>
    <property type="molecule type" value="Genomic_DNA"/>
</dbReference>
<keyword evidence="1" id="KW-0812">Transmembrane</keyword>
<reference evidence="2 3" key="1">
    <citation type="submission" date="2015-12" db="EMBL/GenBank/DDBJ databases">
        <title>The genome of Folsomia candida.</title>
        <authorList>
            <person name="Faddeeva A."/>
            <person name="Derks M.F."/>
            <person name="Anvar Y."/>
            <person name="Smit S."/>
            <person name="Van Straalen N."/>
            <person name="Roelofs D."/>
        </authorList>
    </citation>
    <scope>NUCLEOTIDE SEQUENCE [LARGE SCALE GENOMIC DNA]</scope>
    <source>
        <strain evidence="2 3">VU population</strain>
        <tissue evidence="2">Whole body</tissue>
    </source>
</reference>
<gene>
    <name evidence="2" type="ORF">Fcan01_00021</name>
</gene>
<dbReference type="Proteomes" id="UP000198287">
    <property type="component" value="Unassembled WGS sequence"/>
</dbReference>
<sequence length="476" mass="53549">MTLKNLLLGTLTWVILLIFLSIPLTILIIWKVGVIIAAKILRPDLFLPNATDCMFSNVGNGWEKSTVNVGFVCQIDGVLNVAEVRELFVVKFFSNGVPAYDRLRSTIEIWGKFGFFKKLGEVDVNRKILEKTLPEGQILEDFVVSWMLEKYEENSSCWEIIVVGWVGFDKTVVGFKIHHAFADGYTLLYILEKLTGNSSSPYLVKDFEDSVGKRTLQMLEVPSHLPGKMKGPGPQGSPLACQRVYPFPVVFSFSRLDLDILKRVRRAHNVHFCSIILSLLATSLRRYLLEDKAVLELPPHLFMATTLPWPKHPTKNPDSLENEKMCNHFVSAVFNAPIGEESPLERLLQIEKTLVELQELGVTKFFKLIVFPLFWLFPSMGFGSDYGLAGGYTGTLGGTGYTLLGKPVTQINQVMALQDVDPFMATNTFSFTHSNLFELTLSVNKQHFGDREAVEKISKVYMPEELAKLGADLDLK</sequence>
<evidence type="ECO:0000313" key="3">
    <source>
        <dbReference type="Proteomes" id="UP000198287"/>
    </source>
</evidence>
<comment type="caution">
    <text evidence="2">The sequence shown here is derived from an EMBL/GenBank/DDBJ whole genome shotgun (WGS) entry which is preliminary data.</text>
</comment>
<keyword evidence="1" id="KW-1133">Transmembrane helix</keyword>
<feature type="transmembrane region" description="Helical" evidence="1">
    <location>
        <begin position="6"/>
        <end position="30"/>
    </location>
</feature>
<name>A0A226F0F2_FOLCA</name>